<dbReference type="PANTHER" id="PTHR37332:SF1">
    <property type="entry name" value="ELMO DOMAIN-CONTAINING PROTEIN"/>
    <property type="match status" value="1"/>
</dbReference>
<dbReference type="RefSeq" id="XP_021883237.1">
    <property type="nucleotide sequence ID" value="XM_022021378.1"/>
</dbReference>
<reference evidence="2 3" key="1">
    <citation type="submission" date="2016-07" db="EMBL/GenBank/DDBJ databases">
        <title>Pervasive Adenine N6-methylation of Active Genes in Fungi.</title>
        <authorList>
            <consortium name="DOE Joint Genome Institute"/>
            <person name="Mondo S.J."/>
            <person name="Dannebaum R.O."/>
            <person name="Kuo R.C."/>
            <person name="Labutti K."/>
            <person name="Haridas S."/>
            <person name="Kuo A."/>
            <person name="Salamov A."/>
            <person name="Ahrendt S.R."/>
            <person name="Lipzen A."/>
            <person name="Sullivan W."/>
            <person name="Andreopoulos W.B."/>
            <person name="Clum A."/>
            <person name="Lindquist E."/>
            <person name="Daum C."/>
            <person name="Ramamoorthy G.K."/>
            <person name="Gryganskyi A."/>
            <person name="Culley D."/>
            <person name="Magnuson J.K."/>
            <person name="James T.Y."/>
            <person name="O'Malley M.A."/>
            <person name="Stajich J.E."/>
            <person name="Spatafora J.W."/>
            <person name="Visel A."/>
            <person name="Grigoriev I.V."/>
        </authorList>
    </citation>
    <scope>NUCLEOTIDE SEQUENCE [LARGE SCALE GENOMIC DNA]</scope>
    <source>
        <strain evidence="2 3">NRRL 3116</strain>
    </source>
</reference>
<feature type="compositionally biased region" description="Low complexity" evidence="1">
    <location>
        <begin position="135"/>
        <end position="144"/>
    </location>
</feature>
<dbReference type="InParanoid" id="A0A1Y2GXC6"/>
<keyword evidence="3" id="KW-1185">Reference proteome</keyword>
<dbReference type="EMBL" id="MCFF01000010">
    <property type="protein sequence ID" value="ORZ22683.1"/>
    <property type="molecule type" value="Genomic_DNA"/>
</dbReference>
<dbReference type="OrthoDB" id="14339at2759"/>
<proteinExistence type="predicted"/>
<dbReference type="GeneID" id="33563222"/>
<comment type="caution">
    <text evidence="2">The sequence shown here is derived from an EMBL/GenBank/DDBJ whole genome shotgun (WGS) entry which is preliminary data.</text>
</comment>
<name>A0A1Y2GXC6_9FUNG</name>
<feature type="compositionally biased region" description="Basic and acidic residues" evidence="1">
    <location>
        <begin position="184"/>
        <end position="201"/>
    </location>
</feature>
<evidence type="ECO:0000313" key="3">
    <source>
        <dbReference type="Proteomes" id="UP000193648"/>
    </source>
</evidence>
<dbReference type="AlphaFoldDB" id="A0A1Y2GXC6"/>
<gene>
    <name evidence="2" type="ORF">BCR41DRAFT_320021</name>
</gene>
<sequence length="555" mass="61299">MPSLDRSETDSLYCNPTEDGESIMSSSGGAPSIKSTSSPSATSSLRSGSQSIKSKTASTKSKSSSYASVPKSPQWKAAVDPLGMSSKAVGFMPMFSTHLYAPGFQTAVSTSATNANEPKAYQSKQLTFVEKKKSFSSSSSSTKSNNPGKSEKTKTAPSNNSVKSLNSLTKSTFSPAFASSLSTQDEHLSNFPDKRTVEETKSLSSNSRGGDEEIKEEIVISRNSKEIEGTEALATTATTAVIISATETVMNNDIDSAYGDSDDMTFVNSSTEVAVLMEAQSLPDASIHPFDKTVVTTNTSSDVVESINNQNILCKLSTVESTTQLRSPPISISTSAPRPTHTPNELILKRMTSWEYIGRVYHGKMAYYNTILLTEADLRKFYTPEVVHKRTQQYFMLGTSIANILEIPHLPDFVKSLSAVLQEFEHFQSSETKSKMSFLKNGWRVHDGKFFEETSEYTHFETRSLPFEMDYIVIFATLCEMIAQAYKKFDTYKANIIMESDMFHKIDIRFKKILSTTTRELDNLARETMQEELYSIDPIAGLTIDWNQQVLSIGN</sequence>
<feature type="compositionally biased region" description="Low complexity" evidence="1">
    <location>
        <begin position="32"/>
        <end position="74"/>
    </location>
</feature>
<organism evidence="2 3">
    <name type="scientific">Lobosporangium transversale</name>
    <dbReference type="NCBI Taxonomy" id="64571"/>
    <lineage>
        <taxon>Eukaryota</taxon>
        <taxon>Fungi</taxon>
        <taxon>Fungi incertae sedis</taxon>
        <taxon>Mucoromycota</taxon>
        <taxon>Mortierellomycotina</taxon>
        <taxon>Mortierellomycetes</taxon>
        <taxon>Mortierellales</taxon>
        <taxon>Mortierellaceae</taxon>
        <taxon>Lobosporangium</taxon>
    </lineage>
</organism>
<feature type="region of interest" description="Disordered" evidence="1">
    <location>
        <begin position="1"/>
        <end position="79"/>
    </location>
</feature>
<evidence type="ECO:0000256" key="1">
    <source>
        <dbReference type="SAM" id="MobiDB-lite"/>
    </source>
</evidence>
<dbReference type="PANTHER" id="PTHR37332">
    <property type="entry name" value="EXPRESSED PROTEIN"/>
    <property type="match status" value="1"/>
</dbReference>
<feature type="region of interest" description="Disordered" evidence="1">
    <location>
        <begin position="184"/>
        <end position="215"/>
    </location>
</feature>
<dbReference type="Proteomes" id="UP000193648">
    <property type="component" value="Unassembled WGS sequence"/>
</dbReference>
<protein>
    <submittedName>
        <fullName evidence="2">Uncharacterized protein</fullName>
    </submittedName>
</protein>
<evidence type="ECO:0000313" key="2">
    <source>
        <dbReference type="EMBL" id="ORZ22683.1"/>
    </source>
</evidence>
<feature type="region of interest" description="Disordered" evidence="1">
    <location>
        <begin position="134"/>
        <end position="163"/>
    </location>
</feature>
<accession>A0A1Y2GXC6</accession>